<evidence type="ECO:0000256" key="1">
    <source>
        <dbReference type="ARBA" id="ARBA00023015"/>
    </source>
</evidence>
<dbReference type="RefSeq" id="WP_211742400.1">
    <property type="nucleotide sequence ID" value="NZ_JAGXBY010000006.1"/>
</dbReference>
<dbReference type="SUPFAM" id="SSF46894">
    <property type="entry name" value="C-terminal effector domain of the bipartite response regulators"/>
    <property type="match status" value="1"/>
</dbReference>
<evidence type="ECO:0000259" key="3">
    <source>
        <dbReference type="PROSITE" id="PS50043"/>
    </source>
</evidence>
<comment type="caution">
    <text evidence="4">The sequence shown here is derived from an EMBL/GenBank/DDBJ whole genome shotgun (WGS) entry which is preliminary data.</text>
</comment>
<reference evidence="4 5" key="1">
    <citation type="submission" date="2021-05" db="EMBL/GenBank/DDBJ databases">
        <title>Ornithinibacillus massiliensis sp. nov.</title>
        <authorList>
            <person name="Iwaza R."/>
            <person name="Lagier J.-C."/>
            <person name="Raoult D."/>
        </authorList>
    </citation>
    <scope>NUCLEOTIDE SEQUENCE [LARGE SCALE GENOMIC DNA]</scope>
    <source>
        <strain evidence="4 5">Marseille-P3601</strain>
    </source>
</reference>
<feature type="domain" description="HTH luxR-type" evidence="3">
    <location>
        <begin position="610"/>
        <end position="675"/>
    </location>
</feature>
<dbReference type="SMART" id="SM00421">
    <property type="entry name" value="HTH_LUXR"/>
    <property type="match status" value="1"/>
</dbReference>
<evidence type="ECO:0000256" key="2">
    <source>
        <dbReference type="ARBA" id="ARBA00023163"/>
    </source>
</evidence>
<keyword evidence="1" id="KW-0805">Transcription regulation</keyword>
<dbReference type="InterPro" id="IPR016032">
    <property type="entry name" value="Sig_transdc_resp-reg_C-effctor"/>
</dbReference>
<dbReference type="PROSITE" id="PS50043">
    <property type="entry name" value="HTH_LUXR_2"/>
    <property type="match status" value="1"/>
</dbReference>
<dbReference type="Gene3D" id="3.40.50.300">
    <property type="entry name" value="P-loop containing nucleotide triphosphate hydrolases"/>
    <property type="match status" value="1"/>
</dbReference>
<dbReference type="SUPFAM" id="SSF52540">
    <property type="entry name" value="P-loop containing nucleoside triphosphate hydrolases"/>
    <property type="match status" value="1"/>
</dbReference>
<dbReference type="CDD" id="cd06170">
    <property type="entry name" value="LuxR_C_like"/>
    <property type="match status" value="1"/>
</dbReference>
<protein>
    <recommendedName>
        <fullName evidence="3">HTH luxR-type domain-containing protein</fullName>
    </recommendedName>
</protein>
<proteinExistence type="predicted"/>
<dbReference type="Proteomes" id="UP000681870">
    <property type="component" value="Unassembled WGS sequence"/>
</dbReference>
<dbReference type="Pfam" id="PF00196">
    <property type="entry name" value="GerE"/>
    <property type="match status" value="1"/>
</dbReference>
<dbReference type="EMBL" id="JAGXBY010000006">
    <property type="protein sequence ID" value="MBS3681604.1"/>
    <property type="molecule type" value="Genomic_DNA"/>
</dbReference>
<dbReference type="InterPro" id="IPR036388">
    <property type="entry name" value="WH-like_DNA-bd_sf"/>
</dbReference>
<organism evidence="4 5">
    <name type="scientific">Ornithinibacillus massiliensis</name>
    <dbReference type="NCBI Taxonomy" id="1944633"/>
    <lineage>
        <taxon>Bacteria</taxon>
        <taxon>Bacillati</taxon>
        <taxon>Bacillota</taxon>
        <taxon>Bacilli</taxon>
        <taxon>Bacillales</taxon>
        <taxon>Bacillaceae</taxon>
        <taxon>Ornithinibacillus</taxon>
    </lineage>
</organism>
<dbReference type="InterPro" id="IPR027417">
    <property type="entry name" value="P-loop_NTPase"/>
</dbReference>
<keyword evidence="5" id="KW-1185">Reference proteome</keyword>
<evidence type="ECO:0000313" key="4">
    <source>
        <dbReference type="EMBL" id="MBS3681604.1"/>
    </source>
</evidence>
<evidence type="ECO:0000313" key="5">
    <source>
        <dbReference type="Proteomes" id="UP000681870"/>
    </source>
</evidence>
<sequence length="675" mass="79342">MNVYQDTTESEERINELIQDVEEKYFIGRSKELTFFQEYIREDNPGQKIIHFYGEGGIGKTFLLHEFARVAKQKQIPFFLLDSQDFVQNVQGFIDHLYQTLACHQNEPLNYSPQISLQDCLSLIDRFQCRVIITIDTFEQMELERWFRNTFIRYLHPSVTIILAGRKPLIGEWLESPAWRKITRQIKLEPFTVEETSNLLELNGFNNNQEIRKIWEFTKGNPLLLTLATIINLSEEEHNRSFNNNIDILTTLTKRWLREVTNEGLTRMVEAAAMFHQFDQHCLSEVLNREIPNQEFYQLTSLSFVKRSRRGWSIHDLVRDAIRIELQQRNPNQYERINKKIIDFYYHRIAKRPTEEDIASFFYHLGDDVIQSVFFHDATFDNAMYLEPIGDHNFHAVEDFFAYLKNNPTMTKTHYFNRTTNHSFQFHSPLVHKQHEQELVGPEYIKKIGYNGSSLLKNIHDEVIGISIIVPVNEQTLPFLATQPVSSAYFGNLTKEEIDFYNVPVEKTAGYYIRYQEYKDPTNNSARSFLLYSLLPLIFSGGKISTSTPLRFYQDLLYKFGFQTVPGAEHRDFETDVPTPTFLLDLSGPKLLPYLKQFLHDITQQQKLDILAEKFSLTEREQDITKLILENKTIAEIASELFIAQITVKKSLSRIYHKANVRNRSHFLKKMMDIL</sequence>
<gene>
    <name evidence="4" type="ORF">KGF86_15525</name>
</gene>
<dbReference type="InterPro" id="IPR000792">
    <property type="entry name" value="Tscrpt_reg_LuxR_C"/>
</dbReference>
<dbReference type="Gene3D" id="1.10.10.10">
    <property type="entry name" value="Winged helix-like DNA-binding domain superfamily/Winged helix DNA-binding domain"/>
    <property type="match status" value="1"/>
</dbReference>
<keyword evidence="2" id="KW-0804">Transcription</keyword>
<name>A0ABS5MH22_9BACI</name>
<accession>A0ABS5MH22</accession>